<dbReference type="EMBL" id="JAMQAW010000008">
    <property type="protein sequence ID" value="MCM2388606.1"/>
    <property type="molecule type" value="Genomic_DNA"/>
</dbReference>
<sequence>MCADNAISHDQGVPASSRTALEDPGQISIAGAAVKAAARAVVDRATPELVALSHRLHAHPELGFEEERACGWLGDMLTAHGFTVTTGVCDLPTAFVAERGSGPLVIGICAEYDALPGIGHACGHNVIASAAVTAALALGEVADELGVTVRVLGTPAEENGGGKVLMLERGAFAGVHAAMMVHPAPSERLDPFCLARAQLSIRYEGRAAHASACPEDGLNAADALTVAQVALGLLRQHMTPDQRVHGIITTGGQVPNVIPELTEAAYYVRAATLPALHELEARVRECFEAGAVATRTRLTIGSDSPTYSHFRHDSQLLAAYERNALALGRSFPPVGPADDRQAGSTDMANVSLAVPSIQPLVSIGSGTAGLHQAEFAAYAARPEADRALLEGGLAMAWTAVDMALDVAARGRLLAL</sequence>
<evidence type="ECO:0000313" key="3">
    <source>
        <dbReference type="EMBL" id="MCM2388606.1"/>
    </source>
</evidence>
<dbReference type="PANTHER" id="PTHR30575">
    <property type="entry name" value="PEPTIDASE M20"/>
    <property type="match status" value="1"/>
</dbReference>
<keyword evidence="4" id="KW-1185">Reference proteome</keyword>
<protein>
    <recommendedName>
        <fullName evidence="1">Peptidase M20 domain-containing protein 2</fullName>
    </recommendedName>
</protein>
<dbReference type="Gene3D" id="3.30.70.360">
    <property type="match status" value="1"/>
</dbReference>
<dbReference type="InterPro" id="IPR017144">
    <property type="entry name" value="Xaa-Arg_dipeptidase"/>
</dbReference>
<dbReference type="Pfam" id="PF01546">
    <property type="entry name" value="Peptidase_M20"/>
    <property type="match status" value="1"/>
</dbReference>
<dbReference type="SUPFAM" id="SSF55031">
    <property type="entry name" value="Bacterial exopeptidase dimerisation domain"/>
    <property type="match status" value="1"/>
</dbReference>
<gene>
    <name evidence="3" type="ORF">NBG84_09905</name>
</gene>
<dbReference type="Pfam" id="PF07687">
    <property type="entry name" value="M20_dimer"/>
    <property type="match status" value="1"/>
</dbReference>
<dbReference type="Proteomes" id="UP001431429">
    <property type="component" value="Unassembled WGS sequence"/>
</dbReference>
<dbReference type="InterPro" id="IPR052030">
    <property type="entry name" value="Peptidase_M20/M20A_hydrolases"/>
</dbReference>
<dbReference type="SUPFAM" id="SSF53187">
    <property type="entry name" value="Zn-dependent exopeptidases"/>
    <property type="match status" value="1"/>
</dbReference>
<dbReference type="InterPro" id="IPR011650">
    <property type="entry name" value="Peptidase_M20_dimer"/>
</dbReference>
<dbReference type="InterPro" id="IPR002933">
    <property type="entry name" value="Peptidase_M20"/>
</dbReference>
<evidence type="ECO:0000256" key="1">
    <source>
        <dbReference type="PIRNR" id="PIRNR037226"/>
    </source>
</evidence>
<accession>A0ABT0UJS8</accession>
<dbReference type="InterPro" id="IPR017439">
    <property type="entry name" value="Amidohydrolase"/>
</dbReference>
<dbReference type="PIRSF" id="PIRSF037226">
    <property type="entry name" value="Amidohydrolase_ACY1L2_prd"/>
    <property type="match status" value="1"/>
</dbReference>
<comment type="caution">
    <text evidence="3">The sequence shown here is derived from an EMBL/GenBank/DDBJ whole genome shotgun (WGS) entry which is preliminary data.</text>
</comment>
<comment type="similarity">
    <text evidence="1">Belongs to the peptidase M20A family.</text>
</comment>
<evidence type="ECO:0000313" key="4">
    <source>
        <dbReference type="Proteomes" id="UP001431429"/>
    </source>
</evidence>
<dbReference type="PANTHER" id="PTHR30575:SF0">
    <property type="entry name" value="XAA-ARG DIPEPTIDASE"/>
    <property type="match status" value="1"/>
</dbReference>
<reference evidence="3" key="1">
    <citation type="submission" date="2022-06" db="EMBL/GenBank/DDBJ databases">
        <title>Genome public.</title>
        <authorList>
            <person name="Sun Q."/>
        </authorList>
    </citation>
    <scope>NUCLEOTIDE SEQUENCE</scope>
    <source>
        <strain evidence="3">CWNU-1</strain>
    </source>
</reference>
<evidence type="ECO:0000259" key="2">
    <source>
        <dbReference type="Pfam" id="PF07687"/>
    </source>
</evidence>
<dbReference type="InterPro" id="IPR036264">
    <property type="entry name" value="Bact_exopeptidase_dim_dom"/>
</dbReference>
<dbReference type="Gene3D" id="3.40.630.10">
    <property type="entry name" value="Zn peptidases"/>
    <property type="match status" value="1"/>
</dbReference>
<proteinExistence type="inferred from homology"/>
<organism evidence="3 4">
    <name type="scientific">Streptomyces albipurpureus</name>
    <dbReference type="NCBI Taxonomy" id="2897419"/>
    <lineage>
        <taxon>Bacteria</taxon>
        <taxon>Bacillati</taxon>
        <taxon>Actinomycetota</taxon>
        <taxon>Actinomycetes</taxon>
        <taxon>Kitasatosporales</taxon>
        <taxon>Streptomycetaceae</taxon>
        <taxon>Streptomyces</taxon>
    </lineage>
</organism>
<feature type="domain" description="Peptidase M20 dimerisation" evidence="2">
    <location>
        <begin position="199"/>
        <end position="291"/>
    </location>
</feature>
<dbReference type="NCBIfam" id="TIGR01891">
    <property type="entry name" value="amidohydrolases"/>
    <property type="match status" value="1"/>
</dbReference>
<dbReference type="CDD" id="cd05672">
    <property type="entry name" value="M20_ACY1L2-like"/>
    <property type="match status" value="1"/>
</dbReference>
<name>A0ABT0UJS8_9ACTN</name>
<dbReference type="RefSeq" id="WP_250918955.1">
    <property type="nucleotide sequence ID" value="NZ_JAMQAW010000008.1"/>
</dbReference>